<dbReference type="CDD" id="cd03143">
    <property type="entry name" value="A4_beta-galactosidase_middle_domain"/>
    <property type="match status" value="1"/>
</dbReference>
<dbReference type="RefSeq" id="WP_261972711.1">
    <property type="nucleotide sequence ID" value="NZ_CP103460.1"/>
</dbReference>
<dbReference type="GO" id="GO:0009341">
    <property type="term" value="C:beta-galactosidase complex"/>
    <property type="evidence" value="ECO:0007669"/>
    <property type="project" value="InterPro"/>
</dbReference>
<dbReference type="InterPro" id="IPR017853">
    <property type="entry name" value="GH"/>
</dbReference>
<gene>
    <name evidence="6" type="ORF">QWY81_11040</name>
</gene>
<organism evidence="6 7">
    <name type="scientific">Polaribacter sejongensis</name>
    <dbReference type="NCBI Taxonomy" id="985043"/>
    <lineage>
        <taxon>Bacteria</taxon>
        <taxon>Pseudomonadati</taxon>
        <taxon>Bacteroidota</taxon>
        <taxon>Flavobacteriia</taxon>
        <taxon>Flavobacteriales</taxon>
        <taxon>Flavobacteriaceae</taxon>
    </lineage>
</organism>
<keyword evidence="3" id="KW-0175">Coiled coil</keyword>
<evidence type="ECO:0000256" key="4">
    <source>
        <dbReference type="SAM" id="SignalP"/>
    </source>
</evidence>
<feature type="chain" id="PRO_5042592923" evidence="4">
    <location>
        <begin position="20"/>
        <end position="760"/>
    </location>
</feature>
<dbReference type="EMBL" id="JAUFQH010000008">
    <property type="protein sequence ID" value="MDN3619988.1"/>
    <property type="molecule type" value="Genomic_DNA"/>
</dbReference>
<sequence>MKQVLFYLVLFLSANIVQAQSLETAANSKIKILEKLVKKAEKKNIDVLKEKTTIRTAEIFLKYANWDDKNVKINESLYKLVPSFKNQAVKMAEDLPNFERKEVNLMLDKAISEIESLLDKKTFRKASPKVDWTKVTVENDQLTFNNRPVFLADYTWKPKTKELTEFHGNQDSFFITPSFVSKEDGTINKKRMDLLNEKTDGSLGFIFMNHKGVPKWAEEKYGPNFSMREDTYTAYDIDNPGAREIQTKLLEAFVPKIAGKKFSQLGYMLVNEPHFYTYTDAKKKKLPWASGGVSQFTIEKFKVWLSKKHQNIAALNTVWNTNFKDFNNVQIDIPIDISLKGSPIWYDWAAFNMDRVTDWYAFLKTEITKHDADAKVHLKIMPNLWTKNQRVHGIDLEALTDLSGIIGNDSGADHTYTWGKPHEWQKHYAFEWRELCMGYDFMKSVSPNKINFNSELHYLSTVRSRKLDLDPNYARASFWLAHSYGMTASQIWYWPRNADGSISNKAKKDKGYAGSNNQQPRVTNEVAMTLIDLNANSEEIMAIQRDRKPVRLFYSKTSAINKKAHMDDLYRLYEGLNFEGIPLGFVTENIIKKQNNKNWDLVAVYNTPFVTKDELNALQTYLNNGGTIILDDISLVKNEYGNELIALTKGKGTIIRLNSVAKIRNEVLSLLKGKNLLSDISIEETNTADRKGCIWRVVKNNAGNNVLSIVNVGKTDASLKISLKGNENIICKDLIKGISVSSTPILKPNEVYFVELTPKK</sequence>
<dbReference type="AlphaFoldDB" id="A0AAJ1QX86"/>
<accession>A0AAJ1QX86</accession>
<name>A0AAJ1QX86_9FLAO</name>
<evidence type="ECO:0000256" key="2">
    <source>
        <dbReference type="ARBA" id="ARBA00023295"/>
    </source>
</evidence>
<dbReference type="InterPro" id="IPR013529">
    <property type="entry name" value="Glyco_hydro_42_N"/>
</dbReference>
<dbReference type="Proteomes" id="UP001228636">
    <property type="component" value="Unassembled WGS sequence"/>
</dbReference>
<keyword evidence="4" id="KW-0732">Signal</keyword>
<evidence type="ECO:0000313" key="7">
    <source>
        <dbReference type="Proteomes" id="UP001228636"/>
    </source>
</evidence>
<evidence type="ECO:0000313" key="6">
    <source>
        <dbReference type="EMBL" id="MDN3619988.1"/>
    </source>
</evidence>
<dbReference type="EC" id="3.2.1.23" evidence="6"/>
<feature type="coiled-coil region" evidence="3">
    <location>
        <begin position="23"/>
        <end position="50"/>
    </location>
</feature>
<evidence type="ECO:0000259" key="5">
    <source>
        <dbReference type="Pfam" id="PF02449"/>
    </source>
</evidence>
<dbReference type="Pfam" id="PF02449">
    <property type="entry name" value="Glyco_hydro_42"/>
    <property type="match status" value="1"/>
</dbReference>
<dbReference type="GO" id="GO:0005975">
    <property type="term" value="P:carbohydrate metabolic process"/>
    <property type="evidence" value="ECO:0007669"/>
    <property type="project" value="InterPro"/>
</dbReference>
<evidence type="ECO:0000256" key="3">
    <source>
        <dbReference type="SAM" id="Coils"/>
    </source>
</evidence>
<feature type="signal peptide" evidence="4">
    <location>
        <begin position="1"/>
        <end position="19"/>
    </location>
</feature>
<keyword evidence="2 6" id="KW-0326">Glycosidase</keyword>
<proteinExistence type="predicted"/>
<dbReference type="InterPro" id="IPR029062">
    <property type="entry name" value="Class_I_gatase-like"/>
</dbReference>
<dbReference type="Gene3D" id="3.40.50.880">
    <property type="match status" value="1"/>
</dbReference>
<evidence type="ECO:0000256" key="1">
    <source>
        <dbReference type="ARBA" id="ARBA00022801"/>
    </source>
</evidence>
<reference evidence="6 7" key="1">
    <citation type="journal article" date="2014" name="Int. J. Syst. Evol. Microbiol.">
        <title>Complete genome sequence of Corynebacterium casei LMG S-19264T (=DSM 44701T), isolated from a smear-ripened cheese.</title>
        <authorList>
            <consortium name="US DOE Joint Genome Institute (JGI-PGF)"/>
            <person name="Walter F."/>
            <person name="Albersmeier A."/>
            <person name="Kalinowski J."/>
            <person name="Ruckert C."/>
        </authorList>
    </citation>
    <scope>NUCLEOTIDE SEQUENCE [LARGE SCALE GENOMIC DNA]</scope>
    <source>
        <strain evidence="6 7">CECT 8670</strain>
    </source>
</reference>
<dbReference type="GO" id="GO:0004565">
    <property type="term" value="F:beta-galactosidase activity"/>
    <property type="evidence" value="ECO:0007669"/>
    <property type="project" value="UniProtKB-EC"/>
</dbReference>
<dbReference type="Gene3D" id="3.20.20.80">
    <property type="entry name" value="Glycosidases"/>
    <property type="match status" value="1"/>
</dbReference>
<protein>
    <submittedName>
        <fullName evidence="6">Beta-galactosidase</fullName>
        <ecNumber evidence="6">3.2.1.23</ecNumber>
    </submittedName>
</protein>
<comment type="caution">
    <text evidence="6">The sequence shown here is derived from an EMBL/GenBank/DDBJ whole genome shotgun (WGS) entry which is preliminary data.</text>
</comment>
<keyword evidence="1 6" id="KW-0378">Hydrolase</keyword>
<feature type="domain" description="Glycoside hydrolase family 42 N-terminal" evidence="5">
    <location>
        <begin position="298"/>
        <end position="410"/>
    </location>
</feature>
<dbReference type="SUPFAM" id="SSF51445">
    <property type="entry name" value="(Trans)glycosidases"/>
    <property type="match status" value="1"/>
</dbReference>